<evidence type="ECO:0000256" key="1">
    <source>
        <dbReference type="SAM" id="Phobius"/>
    </source>
</evidence>
<keyword evidence="1" id="KW-1133">Transmembrane helix</keyword>
<dbReference type="AlphaFoldDB" id="A0A9W6PQI3"/>
<dbReference type="Pfam" id="PF19608">
    <property type="entry name" value="DUF6113"/>
    <property type="match status" value="1"/>
</dbReference>
<dbReference type="Proteomes" id="UP001165143">
    <property type="component" value="Unassembled WGS sequence"/>
</dbReference>
<protein>
    <recommendedName>
        <fullName evidence="4">Integral membrane protein</fullName>
    </recommendedName>
</protein>
<keyword evidence="1" id="KW-0472">Membrane</keyword>
<dbReference type="RefSeq" id="WP_063737708.1">
    <property type="nucleotide sequence ID" value="NZ_BSRX01000069.1"/>
</dbReference>
<evidence type="ECO:0000313" key="3">
    <source>
        <dbReference type="Proteomes" id="UP001165143"/>
    </source>
</evidence>
<feature type="transmembrane region" description="Helical" evidence="1">
    <location>
        <begin position="55"/>
        <end position="73"/>
    </location>
</feature>
<evidence type="ECO:0008006" key="4">
    <source>
        <dbReference type="Google" id="ProtNLM"/>
    </source>
</evidence>
<feature type="transmembrane region" description="Helical" evidence="1">
    <location>
        <begin position="29"/>
        <end position="49"/>
    </location>
</feature>
<gene>
    <name evidence="2" type="ORF">Kpho01_71590</name>
</gene>
<evidence type="ECO:0000313" key="2">
    <source>
        <dbReference type="EMBL" id="GLW59149.1"/>
    </source>
</evidence>
<comment type="caution">
    <text evidence="2">The sequence shown here is derived from an EMBL/GenBank/DDBJ whole genome shotgun (WGS) entry which is preliminary data.</text>
</comment>
<reference evidence="2" key="1">
    <citation type="submission" date="2023-02" db="EMBL/GenBank/DDBJ databases">
        <title>Kitasatospora phosalacinea NBRC 14362.</title>
        <authorList>
            <person name="Ichikawa N."/>
            <person name="Sato H."/>
            <person name="Tonouchi N."/>
        </authorList>
    </citation>
    <scope>NUCLEOTIDE SEQUENCE</scope>
    <source>
        <strain evidence="2">NBRC 14362</strain>
    </source>
</reference>
<feature type="transmembrane region" description="Helical" evidence="1">
    <location>
        <begin position="111"/>
        <end position="130"/>
    </location>
</feature>
<keyword evidence="1" id="KW-0812">Transmembrane</keyword>
<organism evidence="2 3">
    <name type="scientific">Kitasatospora phosalacinea</name>
    <dbReference type="NCBI Taxonomy" id="2065"/>
    <lineage>
        <taxon>Bacteria</taxon>
        <taxon>Bacillati</taxon>
        <taxon>Actinomycetota</taxon>
        <taxon>Actinomycetes</taxon>
        <taxon>Kitasatosporales</taxon>
        <taxon>Streptomycetaceae</taxon>
        <taxon>Kitasatospora</taxon>
    </lineage>
</organism>
<accession>A0A9W6PQI3</accession>
<proteinExistence type="predicted"/>
<sequence>MRPLEVLHVLLGTRGQRLAEPLPPRGPRIAAYVVLFLLGAAVSVCGAFVQTLWGGFGVVLALAACGGLFYGGLRATGTKLGAGCALGGWFVVLAVLLAPRPEGDLVLSATASAYLYLFGGALLGVVCATLPTRSGFLFGAPAPEPRRTVKDGDR</sequence>
<dbReference type="InterPro" id="IPR046095">
    <property type="entry name" value="DUF6113"/>
</dbReference>
<dbReference type="EMBL" id="BSRX01000069">
    <property type="protein sequence ID" value="GLW59149.1"/>
    <property type="molecule type" value="Genomic_DNA"/>
</dbReference>
<name>A0A9W6PQI3_9ACTN</name>
<feature type="transmembrane region" description="Helical" evidence="1">
    <location>
        <begin position="80"/>
        <end position="99"/>
    </location>
</feature>